<proteinExistence type="predicted"/>
<organism evidence="2">
    <name type="scientific">bioreactor metagenome</name>
    <dbReference type="NCBI Taxonomy" id="1076179"/>
    <lineage>
        <taxon>unclassified sequences</taxon>
        <taxon>metagenomes</taxon>
        <taxon>ecological metagenomes</taxon>
    </lineage>
</organism>
<accession>A0A645CP40</accession>
<evidence type="ECO:0000256" key="1">
    <source>
        <dbReference type="SAM" id="MobiDB-lite"/>
    </source>
</evidence>
<protein>
    <submittedName>
        <fullName evidence="2">Uncharacterized protein</fullName>
    </submittedName>
</protein>
<comment type="caution">
    <text evidence="2">The sequence shown here is derived from an EMBL/GenBank/DDBJ whole genome shotgun (WGS) entry which is preliminary data.</text>
</comment>
<dbReference type="EMBL" id="VSSQ01028708">
    <property type="protein sequence ID" value="MPM78532.1"/>
    <property type="molecule type" value="Genomic_DNA"/>
</dbReference>
<gene>
    <name evidence="2" type="ORF">SDC9_125543</name>
</gene>
<feature type="compositionally biased region" description="Gly residues" evidence="1">
    <location>
        <begin position="65"/>
        <end position="83"/>
    </location>
</feature>
<evidence type="ECO:0000313" key="2">
    <source>
        <dbReference type="EMBL" id="MPM78532.1"/>
    </source>
</evidence>
<reference evidence="2" key="1">
    <citation type="submission" date="2019-08" db="EMBL/GenBank/DDBJ databases">
        <authorList>
            <person name="Kucharzyk K."/>
            <person name="Murdoch R.W."/>
            <person name="Higgins S."/>
            <person name="Loffler F."/>
        </authorList>
    </citation>
    <scope>NUCLEOTIDE SEQUENCE</scope>
</reference>
<sequence>MYAAGGGDCRGRLAHHAGADEHHRPDYLQPVYYHLRQPHPQALLLYGAVCQRVRGTKALCRADAGGTGAEGRAGRGGPFPGGGPGGSGPCELCLSGQSAGAPRR</sequence>
<name>A0A645CP40_9ZZZZ</name>
<feature type="region of interest" description="Disordered" evidence="1">
    <location>
        <begin position="64"/>
        <end position="83"/>
    </location>
</feature>
<dbReference type="AlphaFoldDB" id="A0A645CP40"/>